<organism evidence="1 2">
    <name type="scientific">Clostridium sporogenes</name>
    <dbReference type="NCBI Taxonomy" id="1509"/>
    <lineage>
        <taxon>Bacteria</taxon>
        <taxon>Bacillati</taxon>
        <taxon>Bacillota</taxon>
        <taxon>Clostridia</taxon>
        <taxon>Eubacteriales</taxon>
        <taxon>Clostridiaceae</taxon>
        <taxon>Clostridium</taxon>
    </lineage>
</organism>
<name>A0AAE4JU97_CLOSG</name>
<gene>
    <name evidence="1" type="ORF">P9J83_15840</name>
</gene>
<comment type="caution">
    <text evidence="1">The sequence shown here is derived from an EMBL/GenBank/DDBJ whole genome shotgun (WGS) entry which is preliminary data.</text>
</comment>
<dbReference type="EMBL" id="JARUIS010000031">
    <property type="protein sequence ID" value="MDS1004956.1"/>
    <property type="molecule type" value="Genomic_DNA"/>
</dbReference>
<evidence type="ECO:0000313" key="2">
    <source>
        <dbReference type="Proteomes" id="UP001182303"/>
    </source>
</evidence>
<dbReference type="Proteomes" id="UP001182303">
    <property type="component" value="Unassembled WGS sequence"/>
</dbReference>
<protein>
    <submittedName>
        <fullName evidence="1">Uncharacterized protein</fullName>
    </submittedName>
</protein>
<proteinExistence type="predicted"/>
<dbReference type="AlphaFoldDB" id="A0AAE4JU97"/>
<accession>A0AAE4JU97</accession>
<sequence>MTPIEIIEKIKTCQQALTRGNTELKTLGIKKAKSEHDYKVALRKEMLKLRNIDKYPSNMINDLSKGNDKVAELRLKRDIAESSYYTAISAMDNLRLEIETLRSLLTWLRTELKNT</sequence>
<evidence type="ECO:0000313" key="1">
    <source>
        <dbReference type="EMBL" id="MDS1004956.1"/>
    </source>
</evidence>
<dbReference type="RefSeq" id="WP_310944347.1">
    <property type="nucleotide sequence ID" value="NZ_JARUIS010000031.1"/>
</dbReference>
<reference evidence="1" key="1">
    <citation type="submission" date="2023-04" db="EMBL/GenBank/DDBJ databases">
        <title>Assessment of the microbiological origin of a defect in Grana Padano cheese.</title>
        <authorList>
            <person name="Zago M."/>
            <person name="Rossetti L."/>
            <person name="Bonvini B."/>
            <person name="Carminati D."/>
            <person name="Giraffa G."/>
        </authorList>
    </citation>
    <scope>NUCLEOTIDE SEQUENCE</scope>
    <source>
        <strain evidence="1">4990</strain>
    </source>
</reference>